<evidence type="ECO:0000313" key="2">
    <source>
        <dbReference type="Proteomes" id="UP000821853"/>
    </source>
</evidence>
<dbReference type="AlphaFoldDB" id="A0A9J6FSE8"/>
<keyword evidence="2" id="KW-1185">Reference proteome</keyword>
<name>A0A9J6FSE8_HAELO</name>
<organism evidence="1 2">
    <name type="scientific">Haemaphysalis longicornis</name>
    <name type="common">Bush tick</name>
    <dbReference type="NCBI Taxonomy" id="44386"/>
    <lineage>
        <taxon>Eukaryota</taxon>
        <taxon>Metazoa</taxon>
        <taxon>Ecdysozoa</taxon>
        <taxon>Arthropoda</taxon>
        <taxon>Chelicerata</taxon>
        <taxon>Arachnida</taxon>
        <taxon>Acari</taxon>
        <taxon>Parasitiformes</taxon>
        <taxon>Ixodida</taxon>
        <taxon>Ixodoidea</taxon>
        <taxon>Ixodidae</taxon>
        <taxon>Haemaphysalinae</taxon>
        <taxon>Haemaphysalis</taxon>
    </lineage>
</organism>
<dbReference type="EMBL" id="JABSTR010000003">
    <property type="protein sequence ID" value="KAH9365036.1"/>
    <property type="molecule type" value="Genomic_DNA"/>
</dbReference>
<dbReference type="VEuPathDB" id="VectorBase:HLOH_044205"/>
<gene>
    <name evidence="1" type="ORF">HPB48_022749</name>
</gene>
<reference evidence="1 2" key="1">
    <citation type="journal article" date="2020" name="Cell">
        <title>Large-Scale Comparative Analyses of Tick Genomes Elucidate Their Genetic Diversity and Vector Capacities.</title>
        <authorList>
            <consortium name="Tick Genome and Microbiome Consortium (TIGMIC)"/>
            <person name="Jia N."/>
            <person name="Wang J."/>
            <person name="Shi W."/>
            <person name="Du L."/>
            <person name="Sun Y."/>
            <person name="Zhan W."/>
            <person name="Jiang J.F."/>
            <person name="Wang Q."/>
            <person name="Zhang B."/>
            <person name="Ji P."/>
            <person name="Bell-Sakyi L."/>
            <person name="Cui X.M."/>
            <person name="Yuan T.T."/>
            <person name="Jiang B.G."/>
            <person name="Yang W.F."/>
            <person name="Lam T.T."/>
            <person name="Chang Q.C."/>
            <person name="Ding S.J."/>
            <person name="Wang X.J."/>
            <person name="Zhu J.G."/>
            <person name="Ruan X.D."/>
            <person name="Zhao L."/>
            <person name="Wei J.T."/>
            <person name="Ye R.Z."/>
            <person name="Que T.C."/>
            <person name="Du C.H."/>
            <person name="Zhou Y.H."/>
            <person name="Cheng J.X."/>
            <person name="Dai P.F."/>
            <person name="Guo W.B."/>
            <person name="Han X.H."/>
            <person name="Huang E.J."/>
            <person name="Li L.F."/>
            <person name="Wei W."/>
            <person name="Gao Y.C."/>
            <person name="Liu J.Z."/>
            <person name="Shao H.Z."/>
            <person name="Wang X."/>
            <person name="Wang C.C."/>
            <person name="Yang T.C."/>
            <person name="Huo Q.B."/>
            <person name="Li W."/>
            <person name="Chen H.Y."/>
            <person name="Chen S.E."/>
            <person name="Zhou L.G."/>
            <person name="Ni X.B."/>
            <person name="Tian J.H."/>
            <person name="Sheng Y."/>
            <person name="Liu T."/>
            <person name="Pan Y.S."/>
            <person name="Xia L.Y."/>
            <person name="Li J."/>
            <person name="Zhao F."/>
            <person name="Cao W.C."/>
        </authorList>
    </citation>
    <scope>NUCLEOTIDE SEQUENCE [LARGE SCALE GENOMIC DNA]</scope>
    <source>
        <strain evidence="1">HaeL-2018</strain>
    </source>
</reference>
<evidence type="ECO:0000313" key="1">
    <source>
        <dbReference type="EMBL" id="KAH9365036.1"/>
    </source>
</evidence>
<dbReference type="OrthoDB" id="6420580at2759"/>
<comment type="caution">
    <text evidence="1">The sequence shown here is derived from an EMBL/GenBank/DDBJ whole genome shotgun (WGS) entry which is preliminary data.</text>
</comment>
<proteinExistence type="predicted"/>
<protein>
    <recommendedName>
        <fullName evidence="3">DUF4371 domain-containing protein</fullName>
    </recommendedName>
</protein>
<sequence>MFDETTDIAHESQLALVLRCVHNGVLREGFLEFISLRRPSAEHSETMNQSVQEPTITGKDLGRTVLAILPRRGLN</sequence>
<accession>A0A9J6FSE8</accession>
<evidence type="ECO:0008006" key="3">
    <source>
        <dbReference type="Google" id="ProtNLM"/>
    </source>
</evidence>
<dbReference type="Proteomes" id="UP000821853">
    <property type="component" value="Unassembled WGS sequence"/>
</dbReference>